<dbReference type="Proteomes" id="UP000286287">
    <property type="component" value="Unassembled WGS sequence"/>
</dbReference>
<accession>A0A418V8P7</accession>
<dbReference type="SUPFAM" id="SSF81330">
    <property type="entry name" value="Gated mechanosensitive channel"/>
    <property type="match status" value="1"/>
</dbReference>
<evidence type="ECO:0000313" key="11">
    <source>
        <dbReference type="Proteomes" id="UP000286287"/>
    </source>
</evidence>
<evidence type="ECO:0000256" key="9">
    <source>
        <dbReference type="HAMAP-Rule" id="MF_00115"/>
    </source>
</evidence>
<dbReference type="RefSeq" id="WP_119764631.1">
    <property type="nucleotide sequence ID" value="NZ_QYUJ01000014.1"/>
</dbReference>
<dbReference type="NCBIfam" id="TIGR00220">
    <property type="entry name" value="mscL"/>
    <property type="match status" value="1"/>
</dbReference>
<comment type="subcellular location">
    <subcellularLocation>
        <location evidence="9">Cell membrane</location>
        <topology evidence="9">Multi-pass membrane protein</topology>
    </subcellularLocation>
    <subcellularLocation>
        <location evidence="1">Membrane</location>
        <topology evidence="1">Multi-pass membrane protein</topology>
    </subcellularLocation>
</comment>
<evidence type="ECO:0000256" key="3">
    <source>
        <dbReference type="ARBA" id="ARBA00022475"/>
    </source>
</evidence>
<dbReference type="PANTHER" id="PTHR30266">
    <property type="entry name" value="MECHANOSENSITIVE CHANNEL MSCL"/>
    <property type="match status" value="1"/>
</dbReference>
<comment type="caution">
    <text evidence="10">The sequence shown here is derived from an EMBL/GenBank/DDBJ whole genome shotgun (WGS) entry which is preliminary data.</text>
</comment>
<name>A0A418V8P7_9DEIO</name>
<comment type="subunit">
    <text evidence="9">Homopentamer.</text>
</comment>
<evidence type="ECO:0000313" key="10">
    <source>
        <dbReference type="EMBL" id="RJF72469.1"/>
    </source>
</evidence>
<evidence type="ECO:0000256" key="4">
    <source>
        <dbReference type="ARBA" id="ARBA00022692"/>
    </source>
</evidence>
<dbReference type="EMBL" id="QYUJ01000014">
    <property type="protein sequence ID" value="RJF72469.1"/>
    <property type="molecule type" value="Genomic_DNA"/>
</dbReference>
<evidence type="ECO:0000256" key="2">
    <source>
        <dbReference type="ARBA" id="ARBA00022448"/>
    </source>
</evidence>
<keyword evidence="11" id="KW-1185">Reference proteome</keyword>
<dbReference type="InterPro" id="IPR036019">
    <property type="entry name" value="MscL_channel"/>
</dbReference>
<sequence>MWEGFRNFLMRGNVVELATAVVIGGAFTKIVDGFMKAFVEPLIKLILGSSDPAKSLEVLSVGGFPVGMLLAAIVNFLLTAAVVYFFLIRPLSSFAARFAPPPPPPGEDITLLREIRDLLNSQNVR</sequence>
<keyword evidence="7 9" id="KW-0472">Membrane</keyword>
<reference evidence="10 11" key="1">
    <citation type="submission" date="2018-09" db="EMBL/GenBank/DDBJ databases">
        <authorList>
            <person name="Zhu H."/>
        </authorList>
    </citation>
    <scope>NUCLEOTIDE SEQUENCE [LARGE SCALE GENOMIC DNA]</scope>
    <source>
        <strain evidence="10 11">K2S05-167</strain>
    </source>
</reference>
<feature type="transmembrane region" description="Helical" evidence="9">
    <location>
        <begin position="12"/>
        <end position="31"/>
    </location>
</feature>
<dbReference type="InterPro" id="IPR037673">
    <property type="entry name" value="MSC/AndL"/>
</dbReference>
<dbReference type="Pfam" id="PF01741">
    <property type="entry name" value="MscL"/>
    <property type="match status" value="1"/>
</dbReference>
<dbReference type="HAMAP" id="MF_00115">
    <property type="entry name" value="MscL"/>
    <property type="match status" value="1"/>
</dbReference>
<organism evidence="10 11">
    <name type="scientific">Deinococcus cavernae</name>
    <dbReference type="NCBI Taxonomy" id="2320857"/>
    <lineage>
        <taxon>Bacteria</taxon>
        <taxon>Thermotogati</taxon>
        <taxon>Deinococcota</taxon>
        <taxon>Deinococci</taxon>
        <taxon>Deinococcales</taxon>
        <taxon>Deinococcaceae</taxon>
        <taxon>Deinococcus</taxon>
    </lineage>
</organism>
<dbReference type="GO" id="GO:0005886">
    <property type="term" value="C:plasma membrane"/>
    <property type="evidence" value="ECO:0007669"/>
    <property type="project" value="UniProtKB-SubCell"/>
</dbReference>
<dbReference type="PANTHER" id="PTHR30266:SF2">
    <property type="entry name" value="LARGE-CONDUCTANCE MECHANOSENSITIVE CHANNEL"/>
    <property type="match status" value="1"/>
</dbReference>
<evidence type="ECO:0000256" key="7">
    <source>
        <dbReference type="ARBA" id="ARBA00023136"/>
    </source>
</evidence>
<evidence type="ECO:0000256" key="6">
    <source>
        <dbReference type="ARBA" id="ARBA00023065"/>
    </source>
</evidence>
<keyword evidence="3 9" id="KW-1003">Cell membrane</keyword>
<keyword evidence="2 9" id="KW-0813">Transport</keyword>
<keyword evidence="8 9" id="KW-0407">Ion channel</keyword>
<dbReference type="GO" id="GO:0008381">
    <property type="term" value="F:mechanosensitive monoatomic ion channel activity"/>
    <property type="evidence" value="ECO:0007669"/>
    <property type="project" value="UniProtKB-UniRule"/>
</dbReference>
<keyword evidence="5 9" id="KW-1133">Transmembrane helix</keyword>
<comment type="similarity">
    <text evidence="9">Belongs to the MscL family.</text>
</comment>
<dbReference type="InterPro" id="IPR001185">
    <property type="entry name" value="MS_channel"/>
</dbReference>
<evidence type="ECO:0000256" key="5">
    <source>
        <dbReference type="ARBA" id="ARBA00022989"/>
    </source>
</evidence>
<proteinExistence type="inferred from homology"/>
<gene>
    <name evidence="9 10" type="primary">mscL</name>
    <name evidence="10" type="ORF">D3875_13835</name>
</gene>
<protein>
    <recommendedName>
        <fullName evidence="9">Large-conductance mechanosensitive channel</fullName>
    </recommendedName>
</protein>
<dbReference type="PRINTS" id="PR01264">
    <property type="entry name" value="MECHCHANNEL"/>
</dbReference>
<dbReference type="AlphaFoldDB" id="A0A418V8P7"/>
<feature type="transmembrane region" description="Helical" evidence="9">
    <location>
        <begin position="64"/>
        <end position="87"/>
    </location>
</feature>
<keyword evidence="6 9" id="KW-0406">Ion transport</keyword>
<dbReference type="Gene3D" id="1.10.1200.120">
    <property type="entry name" value="Large-conductance mechanosensitive channel, MscL, domain 1"/>
    <property type="match status" value="1"/>
</dbReference>
<evidence type="ECO:0000256" key="1">
    <source>
        <dbReference type="ARBA" id="ARBA00004141"/>
    </source>
</evidence>
<dbReference type="OrthoDB" id="9810350at2"/>
<evidence type="ECO:0000256" key="8">
    <source>
        <dbReference type="ARBA" id="ARBA00023303"/>
    </source>
</evidence>
<comment type="function">
    <text evidence="9">Channel that opens in response to stretch forces in the membrane lipid bilayer. May participate in the regulation of osmotic pressure changes within the cell.</text>
</comment>
<keyword evidence="4 9" id="KW-0812">Transmembrane</keyword>